<dbReference type="InterPro" id="IPR013486">
    <property type="entry name" value="SpoIID/LytB"/>
</dbReference>
<feature type="compositionally biased region" description="Basic and acidic residues" evidence="1">
    <location>
        <begin position="37"/>
        <end position="54"/>
    </location>
</feature>
<feature type="domain" description="Sporulation stage II protein D amidase enhancer LytB N-terminal" evidence="3">
    <location>
        <begin position="199"/>
        <end position="304"/>
    </location>
</feature>
<keyword evidence="5" id="KW-1185">Reference proteome</keyword>
<feature type="region of interest" description="Disordered" evidence="1">
    <location>
        <begin position="1"/>
        <end position="97"/>
    </location>
</feature>
<comment type="caution">
    <text evidence="4">The sequence shown here is derived from an EMBL/GenBank/DDBJ whole genome shotgun (WGS) entry which is preliminary data.</text>
</comment>
<proteinExistence type="predicted"/>
<evidence type="ECO:0000256" key="1">
    <source>
        <dbReference type="SAM" id="MobiDB-lite"/>
    </source>
</evidence>
<gene>
    <name evidence="4" type="primary">spoIID</name>
    <name evidence="4" type="ORF">KQJ23_03635</name>
</gene>
<keyword evidence="2" id="KW-0812">Transmembrane</keyword>
<dbReference type="InterPro" id="IPR014225">
    <property type="entry name" value="Spore_II_D_firmicutes"/>
</dbReference>
<organism evidence="4 5">
    <name type="scientific">Paenibacillus brevis</name>
    <dbReference type="NCBI Taxonomy" id="2841508"/>
    <lineage>
        <taxon>Bacteria</taxon>
        <taxon>Bacillati</taxon>
        <taxon>Bacillota</taxon>
        <taxon>Bacilli</taxon>
        <taxon>Bacillales</taxon>
        <taxon>Paenibacillaceae</taxon>
        <taxon>Paenibacillus</taxon>
    </lineage>
</organism>
<dbReference type="Pfam" id="PF08486">
    <property type="entry name" value="SpoIID"/>
    <property type="match status" value="1"/>
</dbReference>
<dbReference type="InterPro" id="IPR051922">
    <property type="entry name" value="Bact_Sporulation_Assoc"/>
</dbReference>
<accession>A0ABS6FNB0</accession>
<feature type="transmembrane region" description="Helical" evidence="2">
    <location>
        <begin position="111"/>
        <end position="131"/>
    </location>
</feature>
<protein>
    <submittedName>
        <fullName evidence="4">Stage II sporulation protein D</fullName>
    </submittedName>
</protein>
<feature type="region of interest" description="Disordered" evidence="1">
    <location>
        <begin position="136"/>
        <end position="186"/>
    </location>
</feature>
<evidence type="ECO:0000256" key="2">
    <source>
        <dbReference type="SAM" id="Phobius"/>
    </source>
</evidence>
<feature type="region of interest" description="Disordered" evidence="1">
    <location>
        <begin position="367"/>
        <end position="388"/>
    </location>
</feature>
<dbReference type="NCBIfam" id="TIGR02870">
    <property type="entry name" value="spore_II_D"/>
    <property type="match status" value="1"/>
</dbReference>
<dbReference type="PANTHER" id="PTHR30032">
    <property type="entry name" value="N-ACETYLMURAMOYL-L-ALANINE AMIDASE-RELATED"/>
    <property type="match status" value="1"/>
</dbReference>
<dbReference type="InterPro" id="IPR013693">
    <property type="entry name" value="SpoIID/LytB_N"/>
</dbReference>
<reference evidence="4 5" key="1">
    <citation type="submission" date="2021-06" db="EMBL/GenBank/DDBJ databases">
        <authorList>
            <person name="Sun Q."/>
            <person name="Li D."/>
        </authorList>
    </citation>
    <scope>NUCLEOTIDE SEQUENCE [LARGE SCALE GENOMIC DNA]</scope>
    <source>
        <strain evidence="4 5">MSJ-6</strain>
    </source>
</reference>
<dbReference type="Proteomes" id="UP000743001">
    <property type="component" value="Unassembled WGS sequence"/>
</dbReference>
<feature type="compositionally biased region" description="Low complexity" evidence="1">
    <location>
        <begin position="155"/>
        <end position="186"/>
    </location>
</feature>
<dbReference type="NCBIfam" id="TIGR02669">
    <property type="entry name" value="SpoIID_LytB"/>
    <property type="match status" value="1"/>
</dbReference>
<sequence>MEGNPDMKDASETYSQSRNDRRITVKIGAANGYAKEIGQKDGRGQASSSRHEQGRIAAGNSLLRGNQAFGERRDYQQGQGGQRRPEPAQMGRGGTARVPVAARRRGPSGPAALLAGLAALAALALLLPALLASRAGETPAPPDQGSAAVQAPMRPGSAAGAALAQQPEASAPGGAPDAPGVAAAAGTAATEPTVRVYLKRTGLIETLPLEQYVTGVLAAEMPADFELAALKAQAIAARTFIVRRLAAQDTSGVPGGKADVLDTVDHQAYLSTKTLGKWEKQGKSAELAKLKRAVSETRGIVMTYQGKPITAAFFSASGGYTENSEEYWSLKIPYLRSVPSPWDAQVNSNNQETLTVSVDEIYRKLGQAPPAKTASSQTSSGSLKASSSGKASATQLTILSHTTGGRVKEIKVGEQRYSGREFREKLGLRSSQFTIKLDGADAQITTYGYGHGVGMSQWGANGMAKQGYTTTQILRHYYTGIVFQQADALLE</sequence>
<feature type="compositionally biased region" description="Basic and acidic residues" evidence="1">
    <location>
        <begin position="1"/>
        <end position="11"/>
    </location>
</feature>
<evidence type="ECO:0000313" key="4">
    <source>
        <dbReference type="EMBL" id="MBU5670918.1"/>
    </source>
</evidence>
<keyword evidence="2" id="KW-1133">Transmembrane helix</keyword>
<dbReference type="PANTHER" id="PTHR30032:SF4">
    <property type="entry name" value="AMIDASE ENHANCER"/>
    <property type="match status" value="1"/>
</dbReference>
<keyword evidence="2" id="KW-0472">Membrane</keyword>
<evidence type="ECO:0000259" key="3">
    <source>
        <dbReference type="Pfam" id="PF08486"/>
    </source>
</evidence>
<feature type="compositionally biased region" description="Low complexity" evidence="1">
    <location>
        <begin position="371"/>
        <end position="388"/>
    </location>
</feature>
<name>A0ABS6FNB0_9BACL</name>
<dbReference type="EMBL" id="JAHLQJ010000002">
    <property type="protein sequence ID" value="MBU5670918.1"/>
    <property type="molecule type" value="Genomic_DNA"/>
</dbReference>
<evidence type="ECO:0000313" key="5">
    <source>
        <dbReference type="Proteomes" id="UP000743001"/>
    </source>
</evidence>